<evidence type="ECO:0000313" key="4">
    <source>
        <dbReference type="EMBL" id="MCP2160464.1"/>
    </source>
</evidence>
<dbReference type="RefSeq" id="WP_253654057.1">
    <property type="nucleotide sequence ID" value="NZ_BAAAOE010000003.1"/>
</dbReference>
<dbReference type="InterPro" id="IPR052158">
    <property type="entry name" value="INH-QAR"/>
</dbReference>
<feature type="domain" description="HTH araC/xylS-type" evidence="3">
    <location>
        <begin position="228"/>
        <end position="326"/>
    </location>
</feature>
<dbReference type="PANTHER" id="PTHR43130:SF3">
    <property type="entry name" value="HTH-TYPE TRANSCRIPTIONAL REGULATOR RV1931C"/>
    <property type="match status" value="1"/>
</dbReference>
<proteinExistence type="predicted"/>
<dbReference type="GO" id="GO:0003677">
    <property type="term" value="F:DNA binding"/>
    <property type="evidence" value="ECO:0007669"/>
    <property type="project" value="UniProtKB-KW"/>
</dbReference>
<dbReference type="InterPro" id="IPR029062">
    <property type="entry name" value="Class_I_gatase-like"/>
</dbReference>
<evidence type="ECO:0000256" key="1">
    <source>
        <dbReference type="ARBA" id="ARBA00023015"/>
    </source>
</evidence>
<dbReference type="Pfam" id="PF01965">
    <property type="entry name" value="DJ-1_PfpI"/>
    <property type="match status" value="1"/>
</dbReference>
<gene>
    <name evidence="4" type="ORF">LX12_001651</name>
</gene>
<reference evidence="4 5" key="1">
    <citation type="submission" date="2022-06" db="EMBL/GenBank/DDBJ databases">
        <title>Genomic Encyclopedia of Archaeal and Bacterial Type Strains, Phase II (KMG-II): from individual species to whole genera.</title>
        <authorList>
            <person name="Goeker M."/>
        </authorList>
    </citation>
    <scope>NUCLEOTIDE SEQUENCE [LARGE SCALE GENOMIC DNA]</scope>
    <source>
        <strain evidence="4 5">DSM 45037</strain>
    </source>
</reference>
<dbReference type="InterPro" id="IPR002818">
    <property type="entry name" value="DJ-1/PfpI"/>
</dbReference>
<dbReference type="PROSITE" id="PS01124">
    <property type="entry name" value="HTH_ARAC_FAMILY_2"/>
    <property type="match status" value="1"/>
</dbReference>
<dbReference type="SUPFAM" id="SSF52317">
    <property type="entry name" value="Class I glutamine amidotransferase-like"/>
    <property type="match status" value="1"/>
</dbReference>
<protein>
    <submittedName>
        <fullName evidence="4">Transcriptional regulator GlxA family, contains an amidase domain and an AraC-type DNA-binding HTH domain</fullName>
    </submittedName>
</protein>
<dbReference type="Pfam" id="PF12833">
    <property type="entry name" value="HTH_18"/>
    <property type="match status" value="1"/>
</dbReference>
<dbReference type="SMART" id="SM00342">
    <property type="entry name" value="HTH_ARAC"/>
    <property type="match status" value="1"/>
</dbReference>
<dbReference type="Gene3D" id="3.40.50.880">
    <property type="match status" value="1"/>
</dbReference>
<keyword evidence="4" id="KW-0238">DNA-binding</keyword>
<dbReference type="PANTHER" id="PTHR43130">
    <property type="entry name" value="ARAC-FAMILY TRANSCRIPTIONAL REGULATOR"/>
    <property type="match status" value="1"/>
</dbReference>
<dbReference type="CDD" id="cd03137">
    <property type="entry name" value="GATase1_AraC_1"/>
    <property type="match status" value="1"/>
</dbReference>
<evidence type="ECO:0000256" key="2">
    <source>
        <dbReference type="ARBA" id="ARBA00023163"/>
    </source>
</evidence>
<comment type="caution">
    <text evidence="4">The sequence shown here is derived from an EMBL/GenBank/DDBJ whole genome shotgun (WGS) entry which is preliminary data.</text>
</comment>
<accession>A0ABT1H0E9</accession>
<dbReference type="EMBL" id="JAMTCG010000003">
    <property type="protein sequence ID" value="MCP2160464.1"/>
    <property type="molecule type" value="Genomic_DNA"/>
</dbReference>
<keyword evidence="1" id="KW-0805">Transcription regulation</keyword>
<dbReference type="InterPro" id="IPR009057">
    <property type="entry name" value="Homeodomain-like_sf"/>
</dbReference>
<evidence type="ECO:0000313" key="5">
    <source>
        <dbReference type="Proteomes" id="UP001205740"/>
    </source>
</evidence>
<dbReference type="Gene3D" id="1.10.10.60">
    <property type="entry name" value="Homeodomain-like"/>
    <property type="match status" value="1"/>
</dbReference>
<organism evidence="4 5">
    <name type="scientific">Williamsia serinedens</name>
    <dbReference type="NCBI Taxonomy" id="391736"/>
    <lineage>
        <taxon>Bacteria</taxon>
        <taxon>Bacillati</taxon>
        <taxon>Actinomycetota</taxon>
        <taxon>Actinomycetes</taxon>
        <taxon>Mycobacteriales</taxon>
        <taxon>Nocardiaceae</taxon>
        <taxon>Williamsia</taxon>
    </lineage>
</organism>
<dbReference type="SUPFAM" id="SSF46689">
    <property type="entry name" value="Homeodomain-like"/>
    <property type="match status" value="2"/>
</dbReference>
<dbReference type="Proteomes" id="UP001205740">
    <property type="component" value="Unassembled WGS sequence"/>
</dbReference>
<name>A0ABT1H0E9_9NOCA</name>
<evidence type="ECO:0000259" key="3">
    <source>
        <dbReference type="PROSITE" id="PS01124"/>
    </source>
</evidence>
<sequence>MTPVRRHRVVVLLLAPVVGFDATIAPLVFGEARDRDGSPLYEVVTCSLGGGPVTTTSGYGIVPAGDLDELTTADTVVVPGTRYPPARERGTLDPEVAAALDSVPSTARWVSICTGAFVLAASGRLDDLPATTHWRAAAEFRALFPQVRLDEAVLFVDGGDGESRSTGPFSSAGLSAGIDLCLHLLRLDHGAALANSVARYCVVPPVREGGQAQFISHAVVDRPDDSTAPTRAWALDHLVEDLSIRRLAAHAHMSTRTFSRRFRAETGVSPGEWVRNRRVDRAREMLEAGGATVDEVAARSGLGSADNLRHHLRTGIGMSPTAYRKAFSQVTASG</sequence>
<dbReference type="InterPro" id="IPR018060">
    <property type="entry name" value="HTH_AraC"/>
</dbReference>
<keyword evidence="5" id="KW-1185">Reference proteome</keyword>
<keyword evidence="2" id="KW-0804">Transcription</keyword>